<dbReference type="EMBL" id="MU273614">
    <property type="protein sequence ID" value="KAI0030594.1"/>
    <property type="molecule type" value="Genomic_DNA"/>
</dbReference>
<evidence type="ECO:0000313" key="2">
    <source>
        <dbReference type="Proteomes" id="UP000814128"/>
    </source>
</evidence>
<sequence>MGIDLTNAALISLAALAVVAAFIVRRGRDRLHDIRGPDAKSFWLGNFEDIRYQDQVGDCEFPWMREYGGVWKIHGIMGSENLVLADPKALQYVLQTSGYRFPKRRDILASVRMILGEGIVYVHGEQHNRHRKIMNPAFSAPQLKSFLSLFQNHGGRLVQKWKDEVVSADPSADPVFNVHRWLSRTTLDVIGETGFNFDFGALNNHDNPLSKVYENLFIDSMLYPHRLDLVFRHLWRQLPAWLLWYLRYIPSREYTRFRQYQNFMRKFARELLFKSEAVSGSKDVMSILIRANGSESDVSKLREIEVLDQISTLVLAGHDTTASSLTWWLWELAKNSDWQTRVRDELKQARAKVEERGDDDFSIQDLDGMSLMHATLKGTMRLHPIVWTLGREAGQDDVIPLAFPIISKSGKQLSAIPVKKGQMIDIAIAPYNRNPEVWGEDADMWRPERFLEIDKSRQTSVGVYANLCVRSSYRIAAGLRGCIGWRFAIIEMQAIAAKLVENFEFALPPQTEKTKIKRKPAGLMAPMADGYRGIWMGLRVKALA</sequence>
<name>A0ACB8QFL1_9AGAM</name>
<keyword evidence="2" id="KW-1185">Reference proteome</keyword>
<gene>
    <name evidence="1" type="ORF">K488DRAFT_53907</name>
</gene>
<evidence type="ECO:0000313" key="1">
    <source>
        <dbReference type="EMBL" id="KAI0030594.1"/>
    </source>
</evidence>
<comment type="caution">
    <text evidence="1">The sequence shown here is derived from an EMBL/GenBank/DDBJ whole genome shotgun (WGS) entry which is preliminary data.</text>
</comment>
<accession>A0ACB8QFL1</accession>
<protein>
    <submittedName>
        <fullName evidence="1">Cytochrome P450</fullName>
    </submittedName>
</protein>
<dbReference type="Proteomes" id="UP000814128">
    <property type="component" value="Unassembled WGS sequence"/>
</dbReference>
<reference evidence="1" key="2">
    <citation type="journal article" date="2022" name="New Phytol.">
        <title>Evolutionary transition to the ectomycorrhizal habit in the genomes of a hyperdiverse lineage of mushroom-forming fungi.</title>
        <authorList>
            <person name="Looney B."/>
            <person name="Miyauchi S."/>
            <person name="Morin E."/>
            <person name="Drula E."/>
            <person name="Courty P.E."/>
            <person name="Kohler A."/>
            <person name="Kuo A."/>
            <person name="LaButti K."/>
            <person name="Pangilinan J."/>
            <person name="Lipzen A."/>
            <person name="Riley R."/>
            <person name="Andreopoulos W."/>
            <person name="He G."/>
            <person name="Johnson J."/>
            <person name="Nolan M."/>
            <person name="Tritt A."/>
            <person name="Barry K.W."/>
            <person name="Grigoriev I.V."/>
            <person name="Nagy L.G."/>
            <person name="Hibbett D."/>
            <person name="Henrissat B."/>
            <person name="Matheny P.B."/>
            <person name="Labbe J."/>
            <person name="Martin F.M."/>
        </authorList>
    </citation>
    <scope>NUCLEOTIDE SEQUENCE</scope>
    <source>
        <strain evidence="1">EC-137</strain>
    </source>
</reference>
<organism evidence="1 2">
    <name type="scientific">Vararia minispora EC-137</name>
    <dbReference type="NCBI Taxonomy" id="1314806"/>
    <lineage>
        <taxon>Eukaryota</taxon>
        <taxon>Fungi</taxon>
        <taxon>Dikarya</taxon>
        <taxon>Basidiomycota</taxon>
        <taxon>Agaricomycotina</taxon>
        <taxon>Agaricomycetes</taxon>
        <taxon>Russulales</taxon>
        <taxon>Lachnocladiaceae</taxon>
        <taxon>Vararia</taxon>
    </lineage>
</organism>
<reference evidence="1" key="1">
    <citation type="submission" date="2021-02" db="EMBL/GenBank/DDBJ databases">
        <authorList>
            <consortium name="DOE Joint Genome Institute"/>
            <person name="Ahrendt S."/>
            <person name="Looney B.P."/>
            <person name="Miyauchi S."/>
            <person name="Morin E."/>
            <person name="Drula E."/>
            <person name="Courty P.E."/>
            <person name="Chicoki N."/>
            <person name="Fauchery L."/>
            <person name="Kohler A."/>
            <person name="Kuo A."/>
            <person name="Labutti K."/>
            <person name="Pangilinan J."/>
            <person name="Lipzen A."/>
            <person name="Riley R."/>
            <person name="Andreopoulos W."/>
            <person name="He G."/>
            <person name="Johnson J."/>
            <person name="Barry K.W."/>
            <person name="Grigoriev I.V."/>
            <person name="Nagy L."/>
            <person name="Hibbett D."/>
            <person name="Henrissat B."/>
            <person name="Matheny P.B."/>
            <person name="Labbe J."/>
            <person name="Martin F."/>
        </authorList>
    </citation>
    <scope>NUCLEOTIDE SEQUENCE</scope>
    <source>
        <strain evidence="1">EC-137</strain>
    </source>
</reference>
<proteinExistence type="predicted"/>